<dbReference type="AlphaFoldDB" id="A0A7M2REW2"/>
<dbReference type="GO" id="GO:0005975">
    <property type="term" value="P:carbohydrate metabolic process"/>
    <property type="evidence" value="ECO:0007669"/>
    <property type="project" value="InterPro"/>
</dbReference>
<feature type="domain" description="Glycoside hydrolase family 2 immunoglobulin-like beta-sandwich" evidence="3">
    <location>
        <begin position="182"/>
        <end position="276"/>
    </location>
</feature>
<dbReference type="InterPro" id="IPR017853">
    <property type="entry name" value="GH"/>
</dbReference>
<dbReference type="Pfam" id="PF02836">
    <property type="entry name" value="Glyco_hydro_2_C"/>
    <property type="match status" value="1"/>
</dbReference>
<dbReference type="PANTHER" id="PTHR42732">
    <property type="entry name" value="BETA-GALACTOSIDASE"/>
    <property type="match status" value="1"/>
</dbReference>
<dbReference type="Gene3D" id="3.20.20.80">
    <property type="entry name" value="Glycosidases"/>
    <property type="match status" value="1"/>
</dbReference>
<dbReference type="EMBL" id="CP063304">
    <property type="protein sequence ID" value="QOV18688.1"/>
    <property type="molecule type" value="Genomic_DNA"/>
</dbReference>
<dbReference type="SUPFAM" id="SSF49785">
    <property type="entry name" value="Galactose-binding domain-like"/>
    <property type="match status" value="1"/>
</dbReference>
<dbReference type="InterPro" id="IPR006102">
    <property type="entry name" value="Ig-like_GH2"/>
</dbReference>
<evidence type="ECO:0000313" key="6">
    <source>
        <dbReference type="Proteomes" id="UP000593601"/>
    </source>
</evidence>
<reference evidence="5 6" key="1">
    <citation type="submission" date="2020-10" db="EMBL/GenBank/DDBJ databases">
        <title>Blautia liquoris sp.nov., isolated from the mud in a fermentation cellar used for the production of Chinese strong-flavoured liquor.</title>
        <authorList>
            <person name="Lu L."/>
        </authorList>
    </citation>
    <scope>NUCLEOTIDE SEQUENCE [LARGE SCALE GENOMIC DNA]</scope>
    <source>
        <strain evidence="5 6">LZLJ-3</strain>
    </source>
</reference>
<dbReference type="GO" id="GO:0004553">
    <property type="term" value="F:hydrolase activity, hydrolyzing O-glycosyl compounds"/>
    <property type="evidence" value="ECO:0007669"/>
    <property type="project" value="InterPro"/>
</dbReference>
<dbReference type="KEGG" id="bliq:INP51_11820"/>
<dbReference type="PANTHER" id="PTHR42732:SF1">
    <property type="entry name" value="BETA-MANNOSIDASE"/>
    <property type="match status" value="1"/>
</dbReference>
<protein>
    <recommendedName>
        <fullName evidence="7">Beta-galactosidase</fullName>
    </recommendedName>
</protein>
<keyword evidence="6" id="KW-1185">Reference proteome</keyword>
<proteinExistence type="inferred from homology"/>
<dbReference type="Proteomes" id="UP000593601">
    <property type="component" value="Chromosome"/>
</dbReference>
<comment type="similarity">
    <text evidence="1">Belongs to the glycosyl hydrolase 2 family.</text>
</comment>
<sequence>MYYDLSGEWQVTLDDGTNQTAQLPGTLDENGIGHKDKGENQWHPDENLGNVKDKLDSGAPIATRFTRKYTYEGQAKLTKRIHFIPESGKRVFLEVERARCLRLFVDGKGVKCFTQGTISTPYVFEVTGLLTGNNEITLLSDNSYPKLPHDDIVYSSAATDETQTNWNGVIGYLRLRVENSVFLSKVFIYPNKNKINVKIEISATKSYSGKLNIQSEALKRTFCTEIQLKKGKTKLAFDNLELLEDVQLWDEYEGNLYILTVQLTGADTKTQTFGVREFGENEEGRLALNGRTIFLRSEANCAEFPETGHPPMGVDKWIEILKLFKSYGINCMRFHSHCPPQAAFDAADQVGMMMQPELSHWNPRNAFESEESFEYYQLELKQLIQMLANHPSFVMLTFGNELWTGELGHTRMDMLLSQAHQLDATRLYANGSNPHYGTIGCDANSDFYTSQIFFTKDYPLRGTFQATSEKGKDEVRIAGYVNNQYPNAMTNYDQTMDKLRKTYQKPVFGFEVGQFEVLPDFDELNKFKGVSEPINYQLIKKRADELGLLGEWKKYVEATGELSRIGYREEIEAAMRTKNLSGISLLGLQDFPGQGTALVGMMNSHLEPKPFAFARPEEFQKFFRDQLPLVLLPKYTYEDGEMLEVEIQVANFGKTDLDGPIRFCLSGDNFQTCGELDKVLCSKGKITDAGRINLLLHIDKATQLELQVEIDEARNAYPVWVYPKVNPICPEYIYETEHFDERAKKVLNAGGKVYLSPRATKEAMPMSIQTQFTTDFWSVGTFPAQSGGMGQLIDVEHPIFRDFPTQTHTNWQWWAMASQRAVILPRVMHAIITEMDSYAYMRPMAQLIEWSCGKGKLLFSSMGLQNLQQYPEARALLSSIYRYMNSGEFDPKQEISMDVIEMLVK</sequence>
<dbReference type="InterPro" id="IPR008979">
    <property type="entry name" value="Galactose-bd-like_sf"/>
</dbReference>
<organism evidence="5 6">
    <name type="scientific">Blautia liquoris</name>
    <dbReference type="NCBI Taxonomy" id="2779518"/>
    <lineage>
        <taxon>Bacteria</taxon>
        <taxon>Bacillati</taxon>
        <taxon>Bacillota</taxon>
        <taxon>Clostridia</taxon>
        <taxon>Lachnospirales</taxon>
        <taxon>Lachnospiraceae</taxon>
        <taxon>Blautia</taxon>
    </lineage>
</organism>
<evidence type="ECO:0000256" key="1">
    <source>
        <dbReference type="ARBA" id="ARBA00007401"/>
    </source>
</evidence>
<dbReference type="RefSeq" id="WP_193735050.1">
    <property type="nucleotide sequence ID" value="NZ_CP063304.1"/>
</dbReference>
<evidence type="ECO:0000313" key="5">
    <source>
        <dbReference type="EMBL" id="QOV18688.1"/>
    </source>
</evidence>
<dbReference type="Gene3D" id="2.60.120.260">
    <property type="entry name" value="Galactose-binding domain-like"/>
    <property type="match status" value="1"/>
</dbReference>
<name>A0A7M2REW2_9FIRM</name>
<feature type="compositionally biased region" description="Basic and acidic residues" evidence="2">
    <location>
        <begin position="31"/>
        <end position="43"/>
    </location>
</feature>
<dbReference type="Gene3D" id="2.60.40.10">
    <property type="entry name" value="Immunoglobulins"/>
    <property type="match status" value="1"/>
</dbReference>
<feature type="domain" description="Glycoside hydrolase family 2 catalytic" evidence="4">
    <location>
        <begin position="283"/>
        <end position="505"/>
    </location>
</feature>
<gene>
    <name evidence="5" type="ORF">INP51_11820</name>
</gene>
<evidence type="ECO:0000259" key="3">
    <source>
        <dbReference type="Pfam" id="PF00703"/>
    </source>
</evidence>
<evidence type="ECO:0000256" key="2">
    <source>
        <dbReference type="SAM" id="MobiDB-lite"/>
    </source>
</evidence>
<dbReference type="Pfam" id="PF00703">
    <property type="entry name" value="Glyco_hydro_2"/>
    <property type="match status" value="1"/>
</dbReference>
<evidence type="ECO:0000259" key="4">
    <source>
        <dbReference type="Pfam" id="PF02836"/>
    </source>
</evidence>
<dbReference type="InterPro" id="IPR051913">
    <property type="entry name" value="GH2_Domain-Containing"/>
</dbReference>
<dbReference type="InterPro" id="IPR006103">
    <property type="entry name" value="Glyco_hydro_2_cat"/>
</dbReference>
<dbReference type="SUPFAM" id="SSF51445">
    <property type="entry name" value="(Trans)glycosidases"/>
    <property type="match status" value="1"/>
</dbReference>
<accession>A0A7M2REW2</accession>
<feature type="region of interest" description="Disordered" evidence="2">
    <location>
        <begin position="16"/>
        <end position="43"/>
    </location>
</feature>
<dbReference type="InterPro" id="IPR013783">
    <property type="entry name" value="Ig-like_fold"/>
</dbReference>
<evidence type="ECO:0008006" key="7">
    <source>
        <dbReference type="Google" id="ProtNLM"/>
    </source>
</evidence>